<comment type="subcellular location">
    <subcellularLocation>
        <location evidence="1">Membrane</location>
        <topology evidence="1">Multi-pass membrane protein</topology>
    </subcellularLocation>
</comment>
<evidence type="ECO:0000256" key="3">
    <source>
        <dbReference type="ARBA" id="ARBA00022989"/>
    </source>
</evidence>
<feature type="transmembrane region" description="Helical" evidence="5">
    <location>
        <begin position="272"/>
        <end position="290"/>
    </location>
</feature>
<reference evidence="8" key="1">
    <citation type="submission" date="2016-11" db="EMBL/GenBank/DDBJ databases">
        <authorList>
            <person name="Varghese N."/>
            <person name="Submissions S."/>
        </authorList>
    </citation>
    <scope>NUCLEOTIDE SEQUENCE [LARGE SCALE GENOMIC DNA]</scope>
    <source>
        <strain evidence="8">DSM 16219</strain>
    </source>
</reference>
<dbReference type="NCBIfam" id="TIGR00367">
    <property type="entry name" value="calcium/sodium antiporter"/>
    <property type="match status" value="1"/>
</dbReference>
<keyword evidence="3 5" id="KW-1133">Transmembrane helix</keyword>
<feature type="transmembrane region" description="Helical" evidence="5">
    <location>
        <begin position="240"/>
        <end position="260"/>
    </location>
</feature>
<dbReference type="Gene3D" id="1.20.1420.30">
    <property type="entry name" value="NCX, central ion-binding region"/>
    <property type="match status" value="2"/>
</dbReference>
<keyword evidence="4 5" id="KW-0472">Membrane</keyword>
<feature type="transmembrane region" description="Helical" evidence="5">
    <location>
        <begin position="170"/>
        <end position="194"/>
    </location>
</feature>
<name>A0A1M6YPS5_9BACT</name>
<dbReference type="PANTHER" id="PTHR10846">
    <property type="entry name" value="SODIUM/POTASSIUM/CALCIUM EXCHANGER"/>
    <property type="match status" value="1"/>
</dbReference>
<dbReference type="RefSeq" id="WP_073478789.1">
    <property type="nucleotide sequence ID" value="NZ_FQZU01000052.1"/>
</dbReference>
<dbReference type="GO" id="GO:0005886">
    <property type="term" value="C:plasma membrane"/>
    <property type="evidence" value="ECO:0007669"/>
    <property type="project" value="TreeGrafter"/>
</dbReference>
<keyword evidence="2 5" id="KW-0812">Transmembrane</keyword>
<evidence type="ECO:0000256" key="2">
    <source>
        <dbReference type="ARBA" id="ARBA00022692"/>
    </source>
</evidence>
<evidence type="ECO:0000259" key="6">
    <source>
        <dbReference type="Pfam" id="PF01699"/>
    </source>
</evidence>
<dbReference type="AlphaFoldDB" id="A0A1M6YPS5"/>
<dbReference type="GO" id="GO:0006874">
    <property type="term" value="P:intracellular calcium ion homeostasis"/>
    <property type="evidence" value="ECO:0007669"/>
    <property type="project" value="TreeGrafter"/>
</dbReference>
<keyword evidence="8" id="KW-1185">Reference proteome</keyword>
<protein>
    <submittedName>
        <fullName evidence="7">Cation:H+ antiporter</fullName>
    </submittedName>
</protein>
<dbReference type="GO" id="GO:0005262">
    <property type="term" value="F:calcium channel activity"/>
    <property type="evidence" value="ECO:0007669"/>
    <property type="project" value="TreeGrafter"/>
</dbReference>
<accession>A0A1M6YPS5</accession>
<evidence type="ECO:0000313" key="7">
    <source>
        <dbReference type="EMBL" id="SHL20238.1"/>
    </source>
</evidence>
<dbReference type="InterPro" id="IPR004837">
    <property type="entry name" value="NaCa_Exmemb"/>
</dbReference>
<feature type="domain" description="Sodium/calcium exchanger membrane region" evidence="6">
    <location>
        <begin position="3"/>
        <end position="150"/>
    </location>
</feature>
<dbReference type="OrthoDB" id="9794225at2"/>
<feature type="transmembrane region" description="Helical" evidence="5">
    <location>
        <begin position="72"/>
        <end position="92"/>
    </location>
</feature>
<dbReference type="EMBL" id="FQZU01000052">
    <property type="protein sequence ID" value="SHL20238.1"/>
    <property type="molecule type" value="Genomic_DNA"/>
</dbReference>
<dbReference type="Gene3D" id="6.10.280.80">
    <property type="entry name" value="NCX, peripheral helical region"/>
    <property type="match status" value="1"/>
</dbReference>
<feature type="transmembrane region" description="Helical" evidence="5">
    <location>
        <begin position="129"/>
        <end position="150"/>
    </location>
</feature>
<proteinExistence type="predicted"/>
<dbReference type="GO" id="GO:0008273">
    <property type="term" value="F:calcium, potassium:sodium antiporter activity"/>
    <property type="evidence" value="ECO:0007669"/>
    <property type="project" value="TreeGrafter"/>
</dbReference>
<feature type="domain" description="Sodium/calcium exchanger membrane region" evidence="6">
    <location>
        <begin position="178"/>
        <end position="317"/>
    </location>
</feature>
<evidence type="ECO:0000313" key="8">
    <source>
        <dbReference type="Proteomes" id="UP000183994"/>
    </source>
</evidence>
<evidence type="ECO:0000256" key="1">
    <source>
        <dbReference type="ARBA" id="ARBA00004141"/>
    </source>
</evidence>
<feature type="transmembrane region" description="Helical" evidence="5">
    <location>
        <begin position="302"/>
        <end position="319"/>
    </location>
</feature>
<organism evidence="7 8">
    <name type="scientific">Desulfatibacillum alkenivorans DSM 16219</name>
    <dbReference type="NCBI Taxonomy" id="1121393"/>
    <lineage>
        <taxon>Bacteria</taxon>
        <taxon>Pseudomonadati</taxon>
        <taxon>Thermodesulfobacteriota</taxon>
        <taxon>Desulfobacteria</taxon>
        <taxon>Desulfobacterales</taxon>
        <taxon>Desulfatibacillaceae</taxon>
        <taxon>Desulfatibacillum</taxon>
    </lineage>
</organism>
<dbReference type="Proteomes" id="UP000183994">
    <property type="component" value="Unassembled WGS sequence"/>
</dbReference>
<evidence type="ECO:0000256" key="5">
    <source>
        <dbReference type="SAM" id="Phobius"/>
    </source>
</evidence>
<dbReference type="Pfam" id="PF01699">
    <property type="entry name" value="Na_Ca_ex"/>
    <property type="match status" value="2"/>
</dbReference>
<dbReference type="STRING" id="1121393.SAMN02745216_04808"/>
<feature type="transmembrane region" description="Helical" evidence="5">
    <location>
        <begin position="36"/>
        <end position="60"/>
    </location>
</feature>
<dbReference type="InterPro" id="IPR044880">
    <property type="entry name" value="NCX_ion-bd_dom_sf"/>
</dbReference>
<dbReference type="InterPro" id="IPR004481">
    <property type="entry name" value="K/Na/Ca-exchanger"/>
</dbReference>
<feature type="transmembrane region" description="Helical" evidence="5">
    <location>
        <begin position="98"/>
        <end position="117"/>
    </location>
</feature>
<sequence>MFLLGMAGGLALLIVGAEILVRGGSALARRFNISELVVGLTIVAFGTSGPELVVSVVSAVQGSTALAVSNVLGSNLFNLLVILGISSMLSPLGVDENTVWKGIPFLLLTCAAVFLLAEPAAGCPEQAHTLSLFDGLILLCFFAIFLYYTFSIAKSSGELQETGESPPEKMAGLLMSGFIAGGLALLILGGRIFVASAVVMAKKLGMSESLVGLTVAAAGTSLPELASSLTAAHRGKISMAVGNVVGSNIFNVFLILGVSVAIRPAPLSPGDFLDNAAVALASLALFLFMFTGKKRSIDRWEGAVFVFAFAAYLWFKITLS</sequence>
<dbReference type="PANTHER" id="PTHR10846:SF8">
    <property type="entry name" value="INNER MEMBRANE PROTEIN YRBG"/>
    <property type="match status" value="1"/>
</dbReference>
<evidence type="ECO:0000256" key="4">
    <source>
        <dbReference type="ARBA" id="ARBA00023136"/>
    </source>
</evidence>
<gene>
    <name evidence="7" type="ORF">SAMN02745216_04808</name>
</gene>